<evidence type="ECO:0000313" key="2">
    <source>
        <dbReference type="Proteomes" id="UP000324106"/>
    </source>
</evidence>
<gene>
    <name evidence="1" type="ORF">DEJ46_06560</name>
</gene>
<organism evidence="1 2">
    <name type="scientific">Streptomyces venezuelae</name>
    <dbReference type="NCBI Taxonomy" id="54571"/>
    <lineage>
        <taxon>Bacteria</taxon>
        <taxon>Bacillati</taxon>
        <taxon>Actinomycetota</taxon>
        <taxon>Actinomycetes</taxon>
        <taxon>Kitasatosporales</taxon>
        <taxon>Streptomycetaceae</taxon>
        <taxon>Streptomyces</taxon>
    </lineage>
</organism>
<sequence length="106" mass="11275">MSARLSSRADNGQTCQLLQYCDWRGTPLGAPAPGFAEVPAPDASAHYTGLMKRLYGLVARVGLLGSRLRGGSERSVGIRIRLDGWPDDWAIRRPSVGGGLGRGPKA</sequence>
<protein>
    <submittedName>
        <fullName evidence="1">Uncharacterized protein</fullName>
    </submittedName>
</protein>
<proteinExistence type="predicted"/>
<name>A0A5P2AMG8_STRVZ</name>
<dbReference type="Proteomes" id="UP000324106">
    <property type="component" value="Chromosome"/>
</dbReference>
<reference evidence="1 2" key="1">
    <citation type="submission" date="2018-05" db="EMBL/GenBank/DDBJ databases">
        <title>Streptomyces venezuelae.</title>
        <authorList>
            <person name="Kim W."/>
            <person name="Lee N."/>
            <person name="Cho B.-K."/>
        </authorList>
    </citation>
    <scope>NUCLEOTIDE SEQUENCE [LARGE SCALE GENOMIC DNA]</scope>
    <source>
        <strain evidence="1 2">ATCC 15068</strain>
    </source>
</reference>
<evidence type="ECO:0000313" key="1">
    <source>
        <dbReference type="EMBL" id="QES18788.1"/>
    </source>
</evidence>
<dbReference type="AlphaFoldDB" id="A0A5P2AMG8"/>
<dbReference type="EMBL" id="CP029194">
    <property type="protein sequence ID" value="QES18788.1"/>
    <property type="molecule type" value="Genomic_DNA"/>
</dbReference>
<accession>A0A5P2AMG8</accession>